<keyword evidence="2" id="KW-1185">Reference proteome</keyword>
<dbReference type="RefSeq" id="WP_168100185.1">
    <property type="nucleotide sequence ID" value="NZ_JAATEN010000002.1"/>
</dbReference>
<comment type="caution">
    <text evidence="1">The sequence shown here is derived from an EMBL/GenBank/DDBJ whole genome shotgun (WGS) entry which is preliminary data.</text>
</comment>
<evidence type="ECO:0000313" key="2">
    <source>
        <dbReference type="Proteomes" id="UP000695264"/>
    </source>
</evidence>
<dbReference type="Proteomes" id="UP000695264">
    <property type="component" value="Unassembled WGS sequence"/>
</dbReference>
<gene>
    <name evidence="1" type="ORF">HCK00_03200</name>
</gene>
<organism evidence="1 2">
    <name type="scientific">Streptomyces zingiberis</name>
    <dbReference type="NCBI Taxonomy" id="2053010"/>
    <lineage>
        <taxon>Bacteria</taxon>
        <taxon>Bacillati</taxon>
        <taxon>Actinomycetota</taxon>
        <taxon>Actinomycetes</taxon>
        <taxon>Kitasatosporales</taxon>
        <taxon>Streptomycetaceae</taxon>
        <taxon>Streptomyces</taxon>
    </lineage>
</organism>
<evidence type="ECO:0000313" key="1">
    <source>
        <dbReference type="EMBL" id="NJP99573.1"/>
    </source>
</evidence>
<dbReference type="EMBL" id="JAATEN010000002">
    <property type="protein sequence ID" value="NJP99573.1"/>
    <property type="molecule type" value="Genomic_DNA"/>
</dbReference>
<proteinExistence type="predicted"/>
<sequence length="98" mass="11027">MSFDVLSLSSRLTDQQEFDAYRSEEGADAVMGFTWSEFLRVSHRGAVFASPIRSRKGDFIGCISVDARHGHAAMNVDDFWHEVNSLCSRLGHDDFDVL</sequence>
<name>A0ABX1BWB2_9ACTN</name>
<reference evidence="1 2" key="1">
    <citation type="submission" date="2020-03" db="EMBL/GenBank/DDBJ databases">
        <title>WGS of actinomycetes isolated from Thailand.</title>
        <authorList>
            <person name="Thawai C."/>
        </authorList>
    </citation>
    <scope>NUCLEOTIDE SEQUENCE [LARGE SCALE GENOMIC DNA]</scope>
    <source>
        <strain evidence="1 2">PLAI 1-29</strain>
    </source>
</reference>
<accession>A0ABX1BWB2</accession>
<protein>
    <submittedName>
        <fullName evidence="1">Uncharacterized protein</fullName>
    </submittedName>
</protein>